<keyword evidence="1" id="KW-0812">Transmembrane</keyword>
<dbReference type="EMBL" id="BAABFU010000001">
    <property type="protein sequence ID" value="GAA4343769.1"/>
    <property type="molecule type" value="Genomic_DNA"/>
</dbReference>
<proteinExistence type="predicted"/>
<feature type="transmembrane region" description="Helical" evidence="1">
    <location>
        <begin position="16"/>
        <end position="33"/>
    </location>
</feature>
<keyword evidence="1" id="KW-1133">Transmembrane helix</keyword>
<dbReference type="RefSeq" id="WP_223577406.1">
    <property type="nucleotide sequence ID" value="NZ_BAABFU010000001.1"/>
</dbReference>
<dbReference type="Proteomes" id="UP001501294">
    <property type="component" value="Unassembled WGS sequence"/>
</dbReference>
<comment type="caution">
    <text evidence="2">The sequence shown here is derived from an EMBL/GenBank/DDBJ whole genome shotgun (WGS) entry which is preliminary data.</text>
</comment>
<gene>
    <name evidence="2" type="ORF">GCM10023150_02550</name>
</gene>
<keyword evidence="3" id="KW-1185">Reference proteome</keyword>
<organism evidence="2 3">
    <name type="scientific">Kangiella taiwanensis</name>
    <dbReference type="NCBI Taxonomy" id="1079179"/>
    <lineage>
        <taxon>Bacteria</taxon>
        <taxon>Pseudomonadati</taxon>
        <taxon>Pseudomonadota</taxon>
        <taxon>Gammaproteobacteria</taxon>
        <taxon>Kangiellales</taxon>
        <taxon>Kangiellaceae</taxon>
        <taxon>Kangiella</taxon>
    </lineage>
</organism>
<evidence type="ECO:0000256" key="1">
    <source>
        <dbReference type="SAM" id="Phobius"/>
    </source>
</evidence>
<keyword evidence="1" id="KW-0472">Membrane</keyword>
<sequence length="153" mass="17598">MTKKNSKAKMGSPKRWYYCLSGLLLVLPFWYLYQQLNPTFPPPLEKKDIGPYSVQPMPLNELPAYDYGDDYFKDFSLTFCQGCVENIRYAYMSVGPEPAPMPHDADGAIHGVGDVKHAHAPFPERLTDSDKLWVTVQDWQGKSYHAYWELSEL</sequence>
<protein>
    <submittedName>
        <fullName evidence="2">Uncharacterized protein</fullName>
    </submittedName>
</protein>
<evidence type="ECO:0000313" key="3">
    <source>
        <dbReference type="Proteomes" id="UP001501294"/>
    </source>
</evidence>
<reference evidence="3" key="1">
    <citation type="journal article" date="2019" name="Int. J. Syst. Evol. Microbiol.">
        <title>The Global Catalogue of Microorganisms (GCM) 10K type strain sequencing project: providing services to taxonomists for standard genome sequencing and annotation.</title>
        <authorList>
            <consortium name="The Broad Institute Genomics Platform"/>
            <consortium name="The Broad Institute Genome Sequencing Center for Infectious Disease"/>
            <person name="Wu L."/>
            <person name="Ma J."/>
        </authorList>
    </citation>
    <scope>NUCLEOTIDE SEQUENCE [LARGE SCALE GENOMIC DNA]</scope>
    <source>
        <strain evidence="3">JCM 17727</strain>
    </source>
</reference>
<accession>A0ABP8HSL1</accession>
<evidence type="ECO:0000313" key="2">
    <source>
        <dbReference type="EMBL" id="GAA4343769.1"/>
    </source>
</evidence>
<name>A0ABP8HSL1_9GAMM</name>